<reference evidence="3" key="1">
    <citation type="submission" date="2017-12" db="EMBL/GenBank/DDBJ databases">
        <title>Whole genome sequencing of Acidipropionibacterium jensenii strains JS279 and JS280.</title>
        <authorList>
            <person name="Deptula P."/>
            <person name="Laine P."/>
            <person name="Smolander O.-P."/>
            <person name="Paulin L."/>
            <person name="Auvinen P."/>
            <person name="Varmanen P."/>
        </authorList>
    </citation>
    <scope>NUCLEOTIDE SEQUENCE [LARGE SCALE GENOMIC DNA]</scope>
    <source>
        <strain evidence="3">JS280</strain>
    </source>
</reference>
<dbReference type="EMBL" id="CP025570">
    <property type="protein sequence ID" value="AZZ40714.1"/>
    <property type="molecule type" value="Genomic_DNA"/>
</dbReference>
<feature type="transmembrane region" description="Helical" evidence="1">
    <location>
        <begin position="20"/>
        <end position="40"/>
    </location>
</feature>
<dbReference type="RefSeq" id="WP_036982011.1">
    <property type="nucleotide sequence ID" value="NZ_CP025570.1"/>
</dbReference>
<feature type="transmembrane region" description="Helical" evidence="1">
    <location>
        <begin position="122"/>
        <end position="143"/>
    </location>
</feature>
<organism evidence="2 3">
    <name type="scientific">Acidipropionibacterium jensenii</name>
    <dbReference type="NCBI Taxonomy" id="1749"/>
    <lineage>
        <taxon>Bacteria</taxon>
        <taxon>Bacillati</taxon>
        <taxon>Actinomycetota</taxon>
        <taxon>Actinomycetes</taxon>
        <taxon>Propionibacteriales</taxon>
        <taxon>Propionibacteriaceae</taxon>
        <taxon>Acidipropionibacterium</taxon>
    </lineage>
</organism>
<evidence type="ECO:0000313" key="3">
    <source>
        <dbReference type="Proteomes" id="UP000285875"/>
    </source>
</evidence>
<sequence>MPVWAKYLMLVVVGVLPFILRIWWFSLVCLAAAVVIVLVVARLPRRLALRIGTALWIMNGLILGYHVVFNTWQRGVVYVASLMACLYMARMLTCTTSTDTLMDAIAGFARILRPLGVSPEKVALAVTLMWATVPYLLGSFLSVRDSARARGMERSSWRFVVPVIVGIVGHALEVGDALRARGLGDEPQIRAGVR</sequence>
<keyword evidence="1" id="KW-0812">Transmembrane</keyword>
<keyword evidence="1" id="KW-1133">Transmembrane helix</keyword>
<gene>
    <name evidence="2" type="ORF">C0Z10_05085</name>
</gene>
<dbReference type="KEGG" id="aji:C0Z10_05085"/>
<feature type="transmembrane region" description="Helical" evidence="1">
    <location>
        <begin position="47"/>
        <end position="69"/>
    </location>
</feature>
<protein>
    <submittedName>
        <fullName evidence="2">Cobalt permease</fullName>
    </submittedName>
</protein>
<evidence type="ECO:0000256" key="1">
    <source>
        <dbReference type="SAM" id="Phobius"/>
    </source>
</evidence>
<accession>A0A3T0S2V6</accession>
<evidence type="ECO:0000313" key="2">
    <source>
        <dbReference type="EMBL" id="AZZ40714.1"/>
    </source>
</evidence>
<name>A0A3T0S2V6_9ACTN</name>
<keyword evidence="1" id="KW-0472">Membrane</keyword>
<dbReference type="AlphaFoldDB" id="A0A3T0S2V6"/>
<proteinExistence type="predicted"/>
<dbReference type="Proteomes" id="UP000285875">
    <property type="component" value="Chromosome"/>
</dbReference>